<comment type="caution">
    <text evidence="1">The sequence shown here is derived from an EMBL/GenBank/DDBJ whole genome shotgun (WGS) entry which is preliminary data.</text>
</comment>
<name>A0A2R7Y8T4_9CREN</name>
<protein>
    <submittedName>
        <fullName evidence="1">Uncharacterized protein</fullName>
    </submittedName>
</protein>
<accession>A0A2R7Y8T4</accession>
<proteinExistence type="predicted"/>
<organism evidence="1 2">
    <name type="scientific">Zestosphaera tikiterensis</name>
    <dbReference type="NCBI Taxonomy" id="1973259"/>
    <lineage>
        <taxon>Archaea</taxon>
        <taxon>Thermoproteota</taxon>
        <taxon>Thermoprotei</taxon>
        <taxon>Desulfurococcales</taxon>
        <taxon>Desulfurococcaceae</taxon>
        <taxon>Zestosphaera</taxon>
    </lineage>
</organism>
<dbReference type="AlphaFoldDB" id="A0A2R7Y8T4"/>
<dbReference type="Proteomes" id="UP000244093">
    <property type="component" value="Unassembled WGS sequence"/>
</dbReference>
<reference evidence="1 2" key="1">
    <citation type="journal article" date="2018" name="Syst. Appl. Microbiol.">
        <title>A new symbiotic nanoarchaeote (Candidatus Nanoclepta minutus) and its host (Zestosphaera tikiterensis gen. nov., sp. nov.) from a New Zealand hot spring.</title>
        <authorList>
            <person name="St John E."/>
            <person name="Liu Y."/>
            <person name="Podar M."/>
            <person name="Stott M.B."/>
            <person name="Meneghin J."/>
            <person name="Chen Z."/>
            <person name="Lagutin K."/>
            <person name="Mitchell K."/>
            <person name="Reysenbach A.L."/>
        </authorList>
    </citation>
    <scope>NUCLEOTIDE SEQUENCE [LARGE SCALE GENOMIC DNA]</scope>
    <source>
        <strain evidence="1">NZ3</strain>
    </source>
</reference>
<evidence type="ECO:0000313" key="1">
    <source>
        <dbReference type="EMBL" id="PUA33933.1"/>
    </source>
</evidence>
<sequence length="343" mass="39662">MARETEEERATIVGKLSLDEVSLSKLINLMRLFRDAVEYAHALLFRVGVEESEVKRKVTGILSNAWYANSAIKVAKLYKEQERIKLRKPLLYSVGCSSEKGNRNIRLVATDKALIKIPHADGRHEWIKATVKFGRRHLPLIQELMTGSYSYGAGITIKLKSKRENWRKVFRKRLYLYLNIPIELYLKYFEKKHKVQPDANFYAGFDFNVDRINMAIVDSYGRLRDVRNAHFPEVVTLPREKAKVIRQESLSRLLEYAVAHGVRYFAVEKLKRPSENHGKVGRWSLREYLQQMKILVKKVNGVLIEVNPAYTSIDATAVALSRRIDIHTASAYLIALRGIERYV</sequence>
<dbReference type="EMBL" id="NBVN01000001">
    <property type="protein sequence ID" value="PUA33933.1"/>
    <property type="molecule type" value="Genomic_DNA"/>
</dbReference>
<evidence type="ECO:0000313" key="2">
    <source>
        <dbReference type="Proteomes" id="UP000244093"/>
    </source>
</evidence>
<gene>
    <name evidence="1" type="ORF">B7O98_00500</name>
</gene>